<feature type="compositionally biased region" description="Polar residues" evidence="1">
    <location>
        <begin position="1311"/>
        <end position="1323"/>
    </location>
</feature>
<dbReference type="PANTHER" id="PTHR21963:SF1">
    <property type="entry name" value="SPERM-ASSOCIATED ANTIGEN 17"/>
    <property type="match status" value="1"/>
</dbReference>
<accession>A0ABY7EG67</accession>
<feature type="compositionally biased region" description="Basic and acidic residues" evidence="1">
    <location>
        <begin position="1880"/>
        <end position="1897"/>
    </location>
</feature>
<feature type="compositionally biased region" description="Polar residues" evidence="1">
    <location>
        <begin position="1913"/>
        <end position="1930"/>
    </location>
</feature>
<evidence type="ECO:0000256" key="1">
    <source>
        <dbReference type="SAM" id="MobiDB-lite"/>
    </source>
</evidence>
<keyword evidence="3" id="KW-1185">Reference proteome</keyword>
<name>A0ABY7EG67_MYAAR</name>
<feature type="compositionally biased region" description="Basic and acidic residues" evidence="1">
    <location>
        <begin position="637"/>
        <end position="646"/>
    </location>
</feature>
<organism evidence="2 3">
    <name type="scientific">Mya arenaria</name>
    <name type="common">Soft-shell clam</name>
    <dbReference type="NCBI Taxonomy" id="6604"/>
    <lineage>
        <taxon>Eukaryota</taxon>
        <taxon>Metazoa</taxon>
        <taxon>Spiralia</taxon>
        <taxon>Lophotrochozoa</taxon>
        <taxon>Mollusca</taxon>
        <taxon>Bivalvia</taxon>
        <taxon>Autobranchia</taxon>
        <taxon>Heteroconchia</taxon>
        <taxon>Euheterodonta</taxon>
        <taxon>Imparidentia</taxon>
        <taxon>Neoheterodontei</taxon>
        <taxon>Myida</taxon>
        <taxon>Myoidea</taxon>
        <taxon>Myidae</taxon>
        <taxon>Mya</taxon>
    </lineage>
</organism>
<dbReference type="InterPro" id="IPR047002">
    <property type="entry name" value="Tcp10_C_sf"/>
</dbReference>
<feature type="compositionally biased region" description="Basic and acidic residues" evidence="1">
    <location>
        <begin position="138"/>
        <end position="156"/>
    </location>
</feature>
<evidence type="ECO:0000313" key="3">
    <source>
        <dbReference type="Proteomes" id="UP001164746"/>
    </source>
</evidence>
<feature type="compositionally biased region" description="Basic and acidic residues" evidence="1">
    <location>
        <begin position="1824"/>
        <end position="1837"/>
    </location>
</feature>
<feature type="region of interest" description="Disordered" evidence="1">
    <location>
        <begin position="1807"/>
        <end position="1837"/>
    </location>
</feature>
<feature type="compositionally biased region" description="Basic and acidic residues" evidence="1">
    <location>
        <begin position="1068"/>
        <end position="1090"/>
    </location>
</feature>
<feature type="region of interest" description="Disordered" evidence="1">
    <location>
        <begin position="356"/>
        <end position="383"/>
    </location>
</feature>
<feature type="compositionally biased region" description="Basic and acidic residues" evidence="1">
    <location>
        <begin position="188"/>
        <end position="206"/>
    </location>
</feature>
<protein>
    <submittedName>
        <fullName evidence="2">SPG17-like protein</fullName>
    </submittedName>
</protein>
<dbReference type="EMBL" id="CP111017">
    <property type="protein sequence ID" value="WAR08095.1"/>
    <property type="molecule type" value="Genomic_DNA"/>
</dbReference>
<feature type="region of interest" description="Disordered" evidence="1">
    <location>
        <begin position="1300"/>
        <end position="1379"/>
    </location>
</feature>
<reference evidence="2" key="1">
    <citation type="submission" date="2022-11" db="EMBL/GenBank/DDBJ databases">
        <title>Centuries of genome instability and evolution in soft-shell clam transmissible cancer (bioRxiv).</title>
        <authorList>
            <person name="Hart S.F.M."/>
            <person name="Yonemitsu M.A."/>
            <person name="Giersch R.M."/>
            <person name="Beal B.F."/>
            <person name="Arriagada G."/>
            <person name="Davis B.W."/>
            <person name="Ostrander E.A."/>
            <person name="Goff S.P."/>
            <person name="Metzger M.J."/>
        </authorList>
    </citation>
    <scope>NUCLEOTIDE SEQUENCE</scope>
    <source>
        <strain evidence="2">MELC-2E11</strain>
        <tissue evidence="2">Siphon/mantle</tissue>
    </source>
</reference>
<evidence type="ECO:0000313" key="2">
    <source>
        <dbReference type="EMBL" id="WAR08095.1"/>
    </source>
</evidence>
<feature type="region of interest" description="Disordered" evidence="1">
    <location>
        <begin position="926"/>
        <end position="980"/>
    </location>
</feature>
<feature type="region of interest" description="Disordered" evidence="1">
    <location>
        <begin position="573"/>
        <end position="748"/>
    </location>
</feature>
<feature type="region of interest" description="Disordered" evidence="1">
    <location>
        <begin position="1047"/>
        <end position="1103"/>
    </location>
</feature>
<feature type="compositionally biased region" description="Basic and acidic residues" evidence="1">
    <location>
        <begin position="667"/>
        <end position="680"/>
    </location>
</feature>
<feature type="compositionally biased region" description="Pro residues" evidence="1">
    <location>
        <begin position="1147"/>
        <end position="1158"/>
    </location>
</feature>
<feature type="compositionally biased region" description="Basic and acidic residues" evidence="1">
    <location>
        <begin position="716"/>
        <end position="732"/>
    </location>
</feature>
<feature type="compositionally biased region" description="Low complexity" evidence="1">
    <location>
        <begin position="894"/>
        <end position="907"/>
    </location>
</feature>
<dbReference type="Proteomes" id="UP001164746">
    <property type="component" value="Chromosome 6"/>
</dbReference>
<feature type="compositionally biased region" description="Basic and acidic residues" evidence="1">
    <location>
        <begin position="1354"/>
        <end position="1364"/>
    </location>
</feature>
<feature type="compositionally biased region" description="Pro residues" evidence="1">
    <location>
        <begin position="611"/>
        <end position="623"/>
    </location>
</feature>
<proteinExistence type="predicted"/>
<feature type="compositionally biased region" description="Polar residues" evidence="1">
    <location>
        <begin position="356"/>
        <end position="366"/>
    </location>
</feature>
<dbReference type="InterPro" id="IPR026173">
    <property type="entry name" value="SPAG17"/>
</dbReference>
<feature type="compositionally biased region" description="Low complexity" evidence="1">
    <location>
        <begin position="1092"/>
        <end position="1101"/>
    </location>
</feature>
<feature type="compositionally biased region" description="Basic and acidic residues" evidence="1">
    <location>
        <begin position="860"/>
        <end position="876"/>
    </location>
</feature>
<dbReference type="PANTHER" id="PTHR21963">
    <property type="entry name" value="PF6"/>
    <property type="match status" value="1"/>
</dbReference>
<feature type="region of interest" description="Disordered" evidence="1">
    <location>
        <begin position="1132"/>
        <end position="1195"/>
    </location>
</feature>
<feature type="compositionally biased region" description="Basic and acidic residues" evidence="1">
    <location>
        <begin position="1324"/>
        <end position="1335"/>
    </location>
</feature>
<feature type="compositionally biased region" description="Basic residues" evidence="1">
    <location>
        <begin position="647"/>
        <end position="658"/>
    </location>
</feature>
<feature type="region of interest" description="Disordered" evidence="1">
    <location>
        <begin position="860"/>
        <end position="909"/>
    </location>
</feature>
<feature type="compositionally biased region" description="Basic and acidic residues" evidence="1">
    <location>
        <begin position="1300"/>
        <end position="1310"/>
    </location>
</feature>
<sequence>MSKAGKRGKSAQGAAGAAKWEQALLTTVFEEEKWKANVTFVVGKKADDYTWINILGQNIAAGSRRLFSSFSKQALFSDVQELGNPKGKKPKETPSHYEVCEPCKNHLDIGEDIPLPLLAKLIKFKLLWIKQNDLKRRDTEKKAALEREKAKAKAAEKAAGGGGKERAKSPGKGKGGGKKTPEPQQSKDGSKLRKRGEEDPEGKYIDDEPDDGADHYIVIYGFHYPNLFGLLAELGLNVSTIMAVNSQDYAYFQPKEGDEQPIEKDEKTLEEAAREEKAELANELKSFWRDLPAILLRQSRLHDIARKDYEAQFGASLFEDIACMIYDLIDARRQWHNYLENLNLVQVPLYGLPTSTAPPRATSQAQCRGAPTPAGQPAPSVTSLNLGEQLESPQVDMRFYNDLMNCVPQESVSVPLVMNCMLEQALSSVLSLPERPPEEFKQPLLVNPHDDITQRTHHLKAMYGFDPEKVEEDMLKKLKVSTMLQLPRPTSSVARERAARLQELVHFCATDGLVQSEIDRAFKQFVFESMDFATTDSNGFIITRDSEGLEHTAVPWDDPYPFFKGMIPKHEKESVRMSPVSDERSGAESDLFNSLGSDTPPMSDPGDVPTPLTPPPAPRPGPPVGKKSPTPGKSKKSRSDSADSGKKKGGKGGKKSGKRAQSPALSEDQKPASPVEKEPGSRSSSSDSRKGILRPSSRSSSRDGRRSRSRSPSVHFEADTEGHTIAHVKDEEKGEEEEILGGKTTEESMNEIVDAQKRQLDQWCFAEHYDKKVLLQVLKSAMYKLPYVDTYYHKRDHSLMVVLHSPHNPEFQNHEDWHTELHSNIGFRNYLDFVEDSIGDWLKEEEAKYHAQVLSEEIEKMRQDEESASRLAERNAKKSSKRSATSKSKSPKGSRASSQERPSSASSNIFIRDGSLKAWKIEQDRIKGEEDEKERVRSAKRTKSPKAKKEEDTKKRPGSRGSAKSKGSAKEQDQEPQMEMEPMMDEKYWPFHGYDMGNNLIHVSGITSTLFPSDGGQIRTERTEFIQGTVSVRTTVLKDDHTFTVHILDPKDTQGEESDAEPDSARSGAEKAEFEKPEKENKDLESDKRSKSMSMKSSVRKQASVSAFGSITSQFNDGMTLALSQFGDSGMAPDGKKYEPEQYIPPVTTPSPVPPPSPSKSKKSDKKEKGRSSATPEPPLPQPQGEADEKEETKSIEPPAIEQPFQQLFISCPDGLNVKYLLESHVGMRPLAEDDRRLLVRQSYPFKTDGHQACEATRKKYALNEVSRVITSEGTVIKNMMDGSVEVLYADGTVSVHTGHWELPRSRESSPQRINSAKSQPDTPSKETKDKKGAGTDRSTGKKSGSKPTSDATEETRVEDDHRSTWTMTFPSGERTKYATGHEPEDLKPVMVCQASDPETSQSMATRDDHVMTISYPDGTTILEHADGTRITTYYRETQVPLGDGATDDGEKEYDIQTNKFVKVECPGFATVEFNCMTSENLTIFGNGTTVNIFPDGYYMLHHYEGGRLEIDTEGILTYFPRPVKNMEQLLPEREIRYMFCHNADVTVETVDSDGNVFNVKNNGDFSVSPANTDDISDVSSEDQMRLERKITVFKEHAPKFFIIHADGSGTELLRYQEIAEYLTSAEQSPATAVLRDELPDFPGVVGITILKPYIGGPSERWLKKYDQESIIPPGIRCRDLTSLPPKEYKRQGPKFGTNVGQGLSVGGAVKQNVRIPIVKCPNILELRQLVQYKPMNEQLRSVMQRGLREYAEYVKSRNEMNDYMQVVDPRSDEERMTAADLQAMARANNELTDYEKADVKRIYEKMLTPPEPSPPPTPQPKRTLADWERDERELQEQKEGLAAIRNKHIPKYFDSEFGKAFLLTQAKDINETVTLLSNDPRRDGTEAIRGDTRDSSQPEPRSAGMQARPGGPTTSQSDRSSHSDVTNQRKLPVAAGMKVEVDVEIYAIAVGAEGETGVGAIRHELEIVTETDDLSFSESVGIQESYTEMDEDITNSDNAASGAGLPVQATDATENDVYIHPALADREGQNCLHVELDAEGAVGGDVESANSGIFVICTEPKF</sequence>
<feature type="compositionally biased region" description="Basic and acidic residues" evidence="1">
    <location>
        <begin position="573"/>
        <end position="587"/>
    </location>
</feature>
<dbReference type="Gene3D" id="2.60.450.20">
    <property type="match status" value="1"/>
</dbReference>
<feature type="compositionally biased region" description="Basic and acidic residues" evidence="1">
    <location>
        <begin position="926"/>
        <end position="937"/>
    </location>
</feature>
<feature type="region of interest" description="Disordered" evidence="1">
    <location>
        <begin position="1875"/>
        <end position="1932"/>
    </location>
</feature>
<gene>
    <name evidence="2" type="ORF">MAR_018053</name>
</gene>
<feature type="compositionally biased region" description="Pro residues" evidence="1">
    <location>
        <begin position="1810"/>
        <end position="1820"/>
    </location>
</feature>
<feature type="region of interest" description="Disordered" evidence="1">
    <location>
        <begin position="138"/>
        <end position="209"/>
    </location>
</feature>